<dbReference type="SUPFAM" id="SSF46785">
    <property type="entry name" value="Winged helix' DNA-binding domain"/>
    <property type="match status" value="1"/>
</dbReference>
<protein>
    <submittedName>
        <fullName evidence="2">PadR family transcriptional regulator</fullName>
    </submittedName>
</protein>
<gene>
    <name evidence="2" type="ORF">GCM10011575_30230</name>
</gene>
<evidence type="ECO:0000313" key="3">
    <source>
        <dbReference type="Proteomes" id="UP000613840"/>
    </source>
</evidence>
<dbReference type="Proteomes" id="UP000613840">
    <property type="component" value="Unassembled WGS sequence"/>
</dbReference>
<dbReference type="RefSeq" id="WP_188896207.1">
    <property type="nucleotide sequence ID" value="NZ_BMMZ01000007.1"/>
</dbReference>
<dbReference type="EMBL" id="BMMZ01000007">
    <property type="protein sequence ID" value="GGL69581.1"/>
    <property type="molecule type" value="Genomic_DNA"/>
</dbReference>
<evidence type="ECO:0000259" key="1">
    <source>
        <dbReference type="Pfam" id="PF03551"/>
    </source>
</evidence>
<dbReference type="Gene3D" id="1.10.10.10">
    <property type="entry name" value="Winged helix-like DNA-binding domain superfamily/Winged helix DNA-binding domain"/>
    <property type="match status" value="1"/>
</dbReference>
<evidence type="ECO:0000313" key="2">
    <source>
        <dbReference type="EMBL" id="GGL69581.1"/>
    </source>
</evidence>
<dbReference type="InterPro" id="IPR036390">
    <property type="entry name" value="WH_DNA-bd_sf"/>
</dbReference>
<organism evidence="2 3">
    <name type="scientific">Microlunatus endophyticus</name>
    <dbReference type="NCBI Taxonomy" id="1716077"/>
    <lineage>
        <taxon>Bacteria</taxon>
        <taxon>Bacillati</taxon>
        <taxon>Actinomycetota</taxon>
        <taxon>Actinomycetes</taxon>
        <taxon>Propionibacteriales</taxon>
        <taxon>Propionibacteriaceae</taxon>
        <taxon>Microlunatus</taxon>
    </lineage>
</organism>
<dbReference type="InterPro" id="IPR005149">
    <property type="entry name" value="Tscrpt_reg_PadR_N"/>
</dbReference>
<name>A0A917SBE0_9ACTN</name>
<dbReference type="InterPro" id="IPR036388">
    <property type="entry name" value="WH-like_DNA-bd_sf"/>
</dbReference>
<reference evidence="2" key="1">
    <citation type="journal article" date="2014" name="Int. J. Syst. Evol. Microbiol.">
        <title>Complete genome sequence of Corynebacterium casei LMG S-19264T (=DSM 44701T), isolated from a smear-ripened cheese.</title>
        <authorList>
            <consortium name="US DOE Joint Genome Institute (JGI-PGF)"/>
            <person name="Walter F."/>
            <person name="Albersmeier A."/>
            <person name="Kalinowski J."/>
            <person name="Ruckert C."/>
        </authorList>
    </citation>
    <scope>NUCLEOTIDE SEQUENCE</scope>
    <source>
        <strain evidence="2">CGMCC 4.7306</strain>
    </source>
</reference>
<proteinExistence type="predicted"/>
<comment type="caution">
    <text evidence="2">The sequence shown here is derived from an EMBL/GenBank/DDBJ whole genome shotgun (WGS) entry which is preliminary data.</text>
</comment>
<accession>A0A917SBE0</accession>
<dbReference type="Pfam" id="PF03551">
    <property type="entry name" value="PadR"/>
    <property type="match status" value="1"/>
</dbReference>
<dbReference type="PANTHER" id="PTHR33169">
    <property type="entry name" value="PADR-FAMILY TRANSCRIPTIONAL REGULATOR"/>
    <property type="match status" value="1"/>
</dbReference>
<keyword evidence="3" id="KW-1185">Reference proteome</keyword>
<dbReference type="InterPro" id="IPR052509">
    <property type="entry name" value="Metal_resp_DNA-bind_regulator"/>
</dbReference>
<sequence length="117" mass="13313">MDHLTEMLKGVLEGCVLEIISRGETYGYEIASTLRELGFADVVEGTVYTILLRLEKNKLVIIEKKPSTQGPPRKFYTLNDAGRAELATFWARWDFVSTKINELKTNEPKINEAPRKP</sequence>
<dbReference type="AlphaFoldDB" id="A0A917SBE0"/>
<reference evidence="2" key="2">
    <citation type="submission" date="2020-09" db="EMBL/GenBank/DDBJ databases">
        <authorList>
            <person name="Sun Q."/>
            <person name="Zhou Y."/>
        </authorList>
    </citation>
    <scope>NUCLEOTIDE SEQUENCE</scope>
    <source>
        <strain evidence="2">CGMCC 4.7306</strain>
    </source>
</reference>
<dbReference type="PANTHER" id="PTHR33169:SF14">
    <property type="entry name" value="TRANSCRIPTIONAL REGULATOR RV3488"/>
    <property type="match status" value="1"/>
</dbReference>
<feature type="domain" description="Transcription regulator PadR N-terminal" evidence="1">
    <location>
        <begin position="16"/>
        <end position="87"/>
    </location>
</feature>